<accession>A0A6C0HQI5</accession>
<reference evidence="2" key="1">
    <citation type="journal article" date="2020" name="Nature">
        <title>Giant virus diversity and host interactions through global metagenomics.</title>
        <authorList>
            <person name="Schulz F."/>
            <person name="Roux S."/>
            <person name="Paez-Espino D."/>
            <person name="Jungbluth S."/>
            <person name="Walsh D.A."/>
            <person name="Denef V.J."/>
            <person name="McMahon K.D."/>
            <person name="Konstantinidis K.T."/>
            <person name="Eloe-Fadrosh E.A."/>
            <person name="Kyrpides N.C."/>
            <person name="Woyke T."/>
        </authorList>
    </citation>
    <scope>NUCLEOTIDE SEQUENCE</scope>
    <source>
        <strain evidence="2">GVMAG-M-3300023184-165</strain>
    </source>
</reference>
<feature type="region of interest" description="Disordered" evidence="1">
    <location>
        <begin position="1"/>
        <end position="74"/>
    </location>
</feature>
<organism evidence="2">
    <name type="scientific">viral metagenome</name>
    <dbReference type="NCBI Taxonomy" id="1070528"/>
    <lineage>
        <taxon>unclassified sequences</taxon>
        <taxon>metagenomes</taxon>
        <taxon>organismal metagenomes</taxon>
    </lineage>
</organism>
<protein>
    <submittedName>
        <fullName evidence="2">Uncharacterized protein</fullName>
    </submittedName>
</protein>
<evidence type="ECO:0000313" key="2">
    <source>
        <dbReference type="EMBL" id="QHT82630.1"/>
    </source>
</evidence>
<feature type="compositionally biased region" description="Basic residues" evidence="1">
    <location>
        <begin position="30"/>
        <end position="39"/>
    </location>
</feature>
<dbReference type="AlphaFoldDB" id="A0A6C0HQI5"/>
<sequence length="74" mass="8449">MDKSSSSGVADSASYSAEYGATNTSVTRMGGRRYRRRSSRAGQIMSDRVRSRAGGRRHKMRKTRRVKKTHRRRS</sequence>
<feature type="compositionally biased region" description="Basic residues" evidence="1">
    <location>
        <begin position="51"/>
        <end position="74"/>
    </location>
</feature>
<name>A0A6C0HQI5_9ZZZZ</name>
<feature type="compositionally biased region" description="Low complexity" evidence="1">
    <location>
        <begin position="1"/>
        <end position="17"/>
    </location>
</feature>
<dbReference type="EMBL" id="MN740002">
    <property type="protein sequence ID" value="QHT82630.1"/>
    <property type="molecule type" value="Genomic_DNA"/>
</dbReference>
<evidence type="ECO:0000256" key="1">
    <source>
        <dbReference type="SAM" id="MobiDB-lite"/>
    </source>
</evidence>
<proteinExistence type="predicted"/>